<dbReference type="AlphaFoldDB" id="A0A6I9S2H2"/>
<gene>
    <name evidence="3" type="primary">LOC105056121</name>
</gene>
<keyword evidence="2" id="KW-1185">Reference proteome</keyword>
<dbReference type="InterPro" id="IPR044824">
    <property type="entry name" value="MAIN-like"/>
</dbReference>
<feature type="domain" description="Aminotransferase-like plant mobile" evidence="1">
    <location>
        <begin position="2"/>
        <end position="140"/>
    </location>
</feature>
<accession>A0A6I9S2H2</accession>
<dbReference type="GO" id="GO:0010073">
    <property type="term" value="P:meristem maintenance"/>
    <property type="evidence" value="ECO:0007669"/>
    <property type="project" value="InterPro"/>
</dbReference>
<dbReference type="RefSeq" id="XP_010936497.1">
    <property type="nucleotide sequence ID" value="XM_010938195.1"/>
</dbReference>
<evidence type="ECO:0000259" key="1">
    <source>
        <dbReference type="Pfam" id="PF10536"/>
    </source>
</evidence>
<dbReference type="PANTHER" id="PTHR46033:SF8">
    <property type="entry name" value="PROTEIN MAINTENANCE OF MERISTEMS-LIKE"/>
    <property type="match status" value="1"/>
</dbReference>
<dbReference type="OrthoDB" id="784956at2759"/>
<reference evidence="3" key="1">
    <citation type="submission" date="2025-08" db="UniProtKB">
        <authorList>
            <consortium name="RefSeq"/>
        </authorList>
    </citation>
    <scope>IDENTIFICATION</scope>
</reference>
<dbReference type="KEGG" id="egu:105056121"/>
<dbReference type="Proteomes" id="UP000504607">
    <property type="component" value="Chromosome 13"/>
</dbReference>
<organism evidence="2 3">
    <name type="scientific">Elaeis guineensis var. tenera</name>
    <name type="common">Oil palm</name>
    <dbReference type="NCBI Taxonomy" id="51953"/>
    <lineage>
        <taxon>Eukaryota</taxon>
        <taxon>Viridiplantae</taxon>
        <taxon>Streptophyta</taxon>
        <taxon>Embryophyta</taxon>
        <taxon>Tracheophyta</taxon>
        <taxon>Spermatophyta</taxon>
        <taxon>Magnoliopsida</taxon>
        <taxon>Liliopsida</taxon>
        <taxon>Arecaceae</taxon>
        <taxon>Arecoideae</taxon>
        <taxon>Cocoseae</taxon>
        <taxon>Elaeidinae</taxon>
        <taxon>Elaeis</taxon>
    </lineage>
</organism>
<dbReference type="InterPro" id="IPR019557">
    <property type="entry name" value="AminoTfrase-like_pln_mobile"/>
</dbReference>
<name>A0A6I9S2H2_ELAGV</name>
<protein>
    <submittedName>
        <fullName evidence="3">Serine/threonine-protein phosphatase 7 long form homolog</fullName>
    </submittedName>
</protein>
<proteinExistence type="predicted"/>
<evidence type="ECO:0000313" key="2">
    <source>
        <dbReference type="Proteomes" id="UP000504607"/>
    </source>
</evidence>
<dbReference type="GeneID" id="105056121"/>
<sequence>MLQDVAVLLGLRVHGPVITSTAQIIWSDFYEELFGIKLSKTILSRSSLRFHWLRDTFHHLPNDADDETMRRHARAFILCFISGHLFADKFDSHVQLLYLSLPHDPDIYGQLSWGNATLVFLYRKLYRATKSDTCEIAEPLFQRITSLYHTEMSGFHSITVGCKDRALVDVMDGLHISYPDFSNFDLSVDDASISQRMSESGDTSYQLDEQHVDQHGMVRGGVD</sequence>
<dbReference type="InParanoid" id="A0A6I9S2H2"/>
<dbReference type="PANTHER" id="PTHR46033">
    <property type="entry name" value="PROTEIN MAIN-LIKE 2"/>
    <property type="match status" value="1"/>
</dbReference>
<evidence type="ECO:0000313" key="3">
    <source>
        <dbReference type="RefSeq" id="XP_010936497.1"/>
    </source>
</evidence>
<dbReference type="Pfam" id="PF10536">
    <property type="entry name" value="PMD"/>
    <property type="match status" value="1"/>
</dbReference>